<dbReference type="Gene3D" id="1.10.443.10">
    <property type="entry name" value="Intergrase catalytic core"/>
    <property type="match status" value="1"/>
</dbReference>
<keyword evidence="3 5" id="KW-0238">DNA-binding</keyword>
<dbReference type="PROSITE" id="PS51898">
    <property type="entry name" value="TYR_RECOMBINASE"/>
    <property type="match status" value="1"/>
</dbReference>
<feature type="domain" description="Core-binding (CB)" evidence="7">
    <location>
        <begin position="118"/>
        <end position="200"/>
    </location>
</feature>
<accession>A0A8E6B9V9</accession>
<dbReference type="PANTHER" id="PTHR30349">
    <property type="entry name" value="PHAGE INTEGRASE-RELATED"/>
    <property type="match status" value="1"/>
</dbReference>
<keyword evidence="4" id="KW-0233">DNA recombination</keyword>
<evidence type="ECO:0000259" key="6">
    <source>
        <dbReference type="PROSITE" id="PS51898"/>
    </source>
</evidence>
<dbReference type="InterPro" id="IPR011010">
    <property type="entry name" value="DNA_brk_join_enz"/>
</dbReference>
<evidence type="ECO:0000256" key="5">
    <source>
        <dbReference type="PROSITE-ProRule" id="PRU01248"/>
    </source>
</evidence>
<dbReference type="InterPro" id="IPR050090">
    <property type="entry name" value="Tyrosine_recombinase_XerCD"/>
</dbReference>
<evidence type="ECO:0000256" key="3">
    <source>
        <dbReference type="ARBA" id="ARBA00023125"/>
    </source>
</evidence>
<evidence type="ECO:0000259" key="7">
    <source>
        <dbReference type="PROSITE" id="PS51900"/>
    </source>
</evidence>
<dbReference type="SUPFAM" id="SSF56349">
    <property type="entry name" value="DNA breaking-rejoining enzymes"/>
    <property type="match status" value="1"/>
</dbReference>
<evidence type="ECO:0000313" key="8">
    <source>
        <dbReference type="EMBL" id="QVL33228.1"/>
    </source>
</evidence>
<evidence type="ECO:0000256" key="4">
    <source>
        <dbReference type="ARBA" id="ARBA00023172"/>
    </source>
</evidence>
<dbReference type="RefSeq" id="WP_213498118.1">
    <property type="nucleotide sequence ID" value="NZ_CP074694.1"/>
</dbReference>
<name>A0A8E6B9V9_9BACT</name>
<keyword evidence="2" id="KW-0229">DNA integration</keyword>
<keyword evidence="9" id="KW-1185">Reference proteome</keyword>
<proteinExistence type="inferred from homology"/>
<dbReference type="CDD" id="cd00397">
    <property type="entry name" value="DNA_BRE_C"/>
    <property type="match status" value="1"/>
</dbReference>
<organism evidence="8 9">
    <name type="scientific">Telmatocola sphagniphila</name>
    <dbReference type="NCBI Taxonomy" id="1123043"/>
    <lineage>
        <taxon>Bacteria</taxon>
        <taxon>Pseudomonadati</taxon>
        <taxon>Planctomycetota</taxon>
        <taxon>Planctomycetia</taxon>
        <taxon>Gemmatales</taxon>
        <taxon>Gemmataceae</taxon>
    </lineage>
</organism>
<gene>
    <name evidence="8" type="ORF">KIH39_04740</name>
</gene>
<dbReference type="Proteomes" id="UP000676194">
    <property type="component" value="Chromosome"/>
</dbReference>
<dbReference type="EMBL" id="CP074694">
    <property type="protein sequence ID" value="QVL33228.1"/>
    <property type="molecule type" value="Genomic_DNA"/>
</dbReference>
<dbReference type="InterPro" id="IPR002104">
    <property type="entry name" value="Integrase_catalytic"/>
</dbReference>
<reference evidence="8" key="1">
    <citation type="submission" date="2021-05" db="EMBL/GenBank/DDBJ databases">
        <title>Complete genome sequence of the cellulolytic planctomycete Telmatocola sphagniphila SP2T and characterization of the first cellulase from planctomycetes.</title>
        <authorList>
            <person name="Rakitin A.L."/>
            <person name="Beletsky A.V."/>
            <person name="Naumoff D.G."/>
            <person name="Kulichevskaya I.S."/>
            <person name="Mardanov A.V."/>
            <person name="Ravin N.V."/>
            <person name="Dedysh S.N."/>
        </authorList>
    </citation>
    <scope>NUCLEOTIDE SEQUENCE</scope>
    <source>
        <strain evidence="8">SP2T</strain>
    </source>
</reference>
<dbReference type="Gene3D" id="1.10.150.130">
    <property type="match status" value="1"/>
</dbReference>
<dbReference type="KEGG" id="tsph:KIH39_04740"/>
<dbReference type="InterPro" id="IPR013762">
    <property type="entry name" value="Integrase-like_cat_sf"/>
</dbReference>
<dbReference type="InterPro" id="IPR044068">
    <property type="entry name" value="CB"/>
</dbReference>
<sequence>MGSIFKQTTWKSVPPEANIITRDGKRFAVWIQNGKKRKEEVRTVQTGKDKGQFRICIFSKHWYAKYRDSSNLVVVTCTECKDEANARKELEKYERQAERVRKGIITPAEEKLEKQTPKPIAEHFDAFEHYLRSKEVTKVHRENSRRYLNRLAEECSFVTLLSMRRESFEKWLANRIVDGMSARSRNAHREALNAFCNWCVATERLLDNPFRLVRKANEDADPRRQRRAMTAEELRRLLQVAKERPLKEALMIRRGERKGQLAANVSDELKVRLEQIGRERALIYKTLVLTGLRRGELASLTVAKLSLAGSSPHAYLDAADEKNRTGSVIPIRDDLADDLRHWLADKLRALQDLARARGESIPRELPAQTKLFAVPAQMIRTFDRDLKAAGIPKVDDRGRTLDVHAMRTTFGTLLSKAGVSPRTAQAAMRHSDISLTMNTYTDPKLLDVRGALDGLPELSLSNPPPPVLVKISARETA</sequence>
<comment type="similarity">
    <text evidence="1">Belongs to the 'phage' integrase family.</text>
</comment>
<feature type="domain" description="Tyr recombinase" evidence="6">
    <location>
        <begin position="224"/>
        <end position="453"/>
    </location>
</feature>
<dbReference type="PANTHER" id="PTHR30349:SF64">
    <property type="entry name" value="PROPHAGE INTEGRASE INTD-RELATED"/>
    <property type="match status" value="1"/>
</dbReference>
<evidence type="ECO:0000256" key="2">
    <source>
        <dbReference type="ARBA" id="ARBA00022908"/>
    </source>
</evidence>
<dbReference type="GO" id="GO:0006310">
    <property type="term" value="P:DNA recombination"/>
    <property type="evidence" value="ECO:0007669"/>
    <property type="project" value="UniProtKB-KW"/>
</dbReference>
<evidence type="ECO:0000313" key="9">
    <source>
        <dbReference type="Proteomes" id="UP000676194"/>
    </source>
</evidence>
<dbReference type="GO" id="GO:0003677">
    <property type="term" value="F:DNA binding"/>
    <property type="evidence" value="ECO:0007669"/>
    <property type="project" value="UniProtKB-UniRule"/>
</dbReference>
<dbReference type="PROSITE" id="PS51900">
    <property type="entry name" value="CB"/>
    <property type="match status" value="1"/>
</dbReference>
<dbReference type="Pfam" id="PF00589">
    <property type="entry name" value="Phage_integrase"/>
    <property type="match status" value="1"/>
</dbReference>
<protein>
    <submittedName>
        <fullName evidence="8">Tyrosine-type recombinase/integrase</fullName>
    </submittedName>
</protein>
<dbReference type="AlphaFoldDB" id="A0A8E6B9V9"/>
<dbReference type="InterPro" id="IPR010998">
    <property type="entry name" value="Integrase_recombinase_N"/>
</dbReference>
<dbReference type="GO" id="GO:0015074">
    <property type="term" value="P:DNA integration"/>
    <property type="evidence" value="ECO:0007669"/>
    <property type="project" value="UniProtKB-KW"/>
</dbReference>
<evidence type="ECO:0000256" key="1">
    <source>
        <dbReference type="ARBA" id="ARBA00008857"/>
    </source>
</evidence>